<name>A0A9W9CZ48_9PEZI</name>
<proteinExistence type="predicted"/>
<reference evidence="2" key="1">
    <citation type="submission" date="2022-10" db="EMBL/GenBank/DDBJ databases">
        <title>Tapping the CABI collections for fungal endophytes: first genome assemblies for Collariella, Neodidymelliopsis, Ascochyta clinopodiicola, Didymella pomorum, Didymosphaeria variabile, Neocosmospora piperis and Neocucurbitaria cava.</title>
        <authorList>
            <person name="Hill R."/>
        </authorList>
    </citation>
    <scope>NUCLEOTIDE SEQUENCE</scope>
    <source>
        <strain evidence="2">IMI 355082</strain>
    </source>
</reference>
<dbReference type="EMBL" id="JAPEVB010000002">
    <property type="protein sequence ID" value="KAJ4393298.1"/>
    <property type="molecule type" value="Genomic_DNA"/>
</dbReference>
<gene>
    <name evidence="2" type="ORF">N0V93_002506</name>
</gene>
<accession>A0A9W9CZ48</accession>
<dbReference type="Proteomes" id="UP001140453">
    <property type="component" value="Unassembled WGS sequence"/>
</dbReference>
<feature type="region of interest" description="Disordered" evidence="1">
    <location>
        <begin position="810"/>
        <end position="846"/>
    </location>
</feature>
<dbReference type="PANTHER" id="PTHR40788:SF2">
    <property type="entry name" value="CLR5 DOMAIN-CONTAINING PROTEIN"/>
    <property type="match status" value="1"/>
</dbReference>
<keyword evidence="3" id="KW-1185">Reference proteome</keyword>
<dbReference type="PANTHER" id="PTHR40788">
    <property type="entry name" value="CLR5 DOMAIN-CONTAINING PROTEIN-RELATED"/>
    <property type="match status" value="1"/>
</dbReference>
<sequence>MAHSLSKPCLDRLTIYQILGLLVPQGDSTPETANIDTSSDGLETAHPPFDSCEATPEVSGKQDYFEHLLDKIWEDCAVGKPNEEDLVELRQLDLRERLHGHWTDDRNRRCDNCHGRKRYVHGVFRNTNPFHETQTISLEEVRSEASPLNKSIWGDFENLRAIIQRFEAVIQKRWAKKSIIKRKLALQSAWAATSDPAPQPMAKIHNPGVDYLRRRCNESKQICHCGVADDEKRHLFLWPTMNLEDLTKFEPLLLLLNARGRHSPPTFAFADLQTVHFGVRVEQMSHPRYLDMYNMVFTGQEGPEAYGKLVSWEEDPKAYQRLHYGRDTSPGEGLWILEIQQRLYRFLVNICQVILHDQQIEDSDRLLAQPVAPEPTLPTANGHEQDTSSSLMVTRYESAYHVPAKLDIRRLQNLVESKLAEAEDTLWALREDPSFFATTLEEMYQSRPEHIRDSANRLHPAVVSGDAHNEFMAHVVSMVWCQYVSAVERWGFLYHKVAHLADLKERLFDNAQVPIRPEDDLPPELSMAICSLLFHFHSLLEGRLKHVVARAQWSPPLRHLYRRCLGSGSDQHQGQFLSEGVHLKRSRATQPPEVDEYLWVLRHLSNPDARKCLGIHNGIEYLERIASDRAENKIVSKMQAADLSEYTIVSECVRQLEMFHPWAATFEARMAENKIAQELRAEYKETVSKQNPLACWRPSKSALDLGAKLANIHYPVDKAPSKGSIDAICKAERSLDDFWRAAMLEFQDSELITERLYKVLQQTKPERTPIWAEPRKTETRVTVGLDNGLIALPFDGKALYVQGHPTKVKPAEPRVKVKSRGIARTSTAQPETTKPTQDPKPPITAPSIDVDQRALKVVEMLFYKHSPGTSKGEISWTEFTYMMHAVGFSVEKLGGSSWQFTPVGSDLIERGYRGIQFHEPHPKAKLALVVARRYGRRLTRTYGWCAEMFRLRTG</sequence>
<protein>
    <submittedName>
        <fullName evidence="2">Uncharacterized protein</fullName>
    </submittedName>
</protein>
<evidence type="ECO:0000256" key="1">
    <source>
        <dbReference type="SAM" id="MobiDB-lite"/>
    </source>
</evidence>
<organism evidence="2 3">
    <name type="scientific">Gnomoniopsis smithogilvyi</name>
    <dbReference type="NCBI Taxonomy" id="1191159"/>
    <lineage>
        <taxon>Eukaryota</taxon>
        <taxon>Fungi</taxon>
        <taxon>Dikarya</taxon>
        <taxon>Ascomycota</taxon>
        <taxon>Pezizomycotina</taxon>
        <taxon>Sordariomycetes</taxon>
        <taxon>Sordariomycetidae</taxon>
        <taxon>Diaporthales</taxon>
        <taxon>Gnomoniaceae</taxon>
        <taxon>Gnomoniopsis</taxon>
    </lineage>
</organism>
<feature type="compositionally biased region" description="Polar residues" evidence="1">
    <location>
        <begin position="824"/>
        <end position="836"/>
    </location>
</feature>
<evidence type="ECO:0000313" key="2">
    <source>
        <dbReference type="EMBL" id="KAJ4393298.1"/>
    </source>
</evidence>
<dbReference type="AlphaFoldDB" id="A0A9W9CZ48"/>
<dbReference type="OrthoDB" id="2922289at2759"/>
<evidence type="ECO:0000313" key="3">
    <source>
        <dbReference type="Proteomes" id="UP001140453"/>
    </source>
</evidence>
<comment type="caution">
    <text evidence="2">The sequence shown here is derived from an EMBL/GenBank/DDBJ whole genome shotgun (WGS) entry which is preliminary data.</text>
</comment>